<keyword evidence="1" id="KW-0132">Cell division</keyword>
<protein>
    <submittedName>
        <fullName evidence="1">Cell division protein Fic</fullName>
    </submittedName>
</protein>
<dbReference type="RefSeq" id="WP_244183378.1">
    <property type="nucleotide sequence ID" value="NZ_CAWNOR010000075.1"/>
</dbReference>
<organism evidence="1 2">
    <name type="scientific">Xenorhabdus kozodoii</name>
    <dbReference type="NCBI Taxonomy" id="351676"/>
    <lineage>
        <taxon>Bacteria</taxon>
        <taxon>Pseudomonadati</taxon>
        <taxon>Pseudomonadota</taxon>
        <taxon>Gammaproteobacteria</taxon>
        <taxon>Enterobacterales</taxon>
        <taxon>Morganellaceae</taxon>
        <taxon>Xenorhabdus</taxon>
    </lineage>
</organism>
<keyword evidence="2" id="KW-1185">Reference proteome</keyword>
<evidence type="ECO:0000313" key="2">
    <source>
        <dbReference type="Proteomes" id="UP000221101"/>
    </source>
</evidence>
<dbReference type="Gene3D" id="1.10.10.10">
    <property type="entry name" value="Winged helix-like DNA-binding domain superfamily/Winged helix DNA-binding domain"/>
    <property type="match status" value="1"/>
</dbReference>
<dbReference type="InterPro" id="IPR036388">
    <property type="entry name" value="WH-like_DNA-bd_sf"/>
</dbReference>
<dbReference type="Proteomes" id="UP000221101">
    <property type="component" value="Unassembled WGS sequence"/>
</dbReference>
<evidence type="ECO:0000313" key="1">
    <source>
        <dbReference type="EMBL" id="PHM74473.1"/>
    </source>
</evidence>
<dbReference type="InterPro" id="IPR036390">
    <property type="entry name" value="WH_DNA-bd_sf"/>
</dbReference>
<proteinExistence type="predicted"/>
<keyword evidence="1" id="KW-0131">Cell cycle</keyword>
<reference evidence="1 2" key="1">
    <citation type="journal article" date="2017" name="Nat. Microbiol.">
        <title>Natural product diversity associated with the nematode symbionts Photorhabdus and Xenorhabdus.</title>
        <authorList>
            <person name="Tobias N.J."/>
            <person name="Wolff H."/>
            <person name="Djahanschiri B."/>
            <person name="Grundmann F."/>
            <person name="Kronenwerth M."/>
            <person name="Shi Y.M."/>
            <person name="Simonyi S."/>
            <person name="Grun P."/>
            <person name="Shapiro-Ilan D."/>
            <person name="Pidot S.J."/>
            <person name="Stinear T.P."/>
            <person name="Ebersberger I."/>
            <person name="Bode H.B."/>
        </authorList>
    </citation>
    <scope>NUCLEOTIDE SEQUENCE [LARGE SCALE GENOMIC DNA]</scope>
    <source>
        <strain evidence="1 2">DSM 17907</strain>
    </source>
</reference>
<gene>
    <name evidence="1" type="ORF">Xkoz_00711</name>
</gene>
<sequence>MWFLQTLNNTLIVKLKQIDGLVKKTQFWRRVDQSQLSQEQIKALNRMLDGDFQQGINSSQYQKVAKVSRATATRHLNHLIELGCLEKTGAGGRSTRYIIHYF</sequence>
<dbReference type="EMBL" id="NJCX01000004">
    <property type="protein sequence ID" value="PHM74473.1"/>
    <property type="molecule type" value="Genomic_DNA"/>
</dbReference>
<name>A0A2D0LFS8_9GAMM</name>
<dbReference type="GO" id="GO:0051301">
    <property type="term" value="P:cell division"/>
    <property type="evidence" value="ECO:0007669"/>
    <property type="project" value="UniProtKB-KW"/>
</dbReference>
<comment type="caution">
    <text evidence="1">The sequence shown here is derived from an EMBL/GenBank/DDBJ whole genome shotgun (WGS) entry which is preliminary data.</text>
</comment>
<accession>A0A2D0LFS8</accession>
<dbReference type="AlphaFoldDB" id="A0A2D0LFS8"/>
<dbReference type="SUPFAM" id="SSF46785">
    <property type="entry name" value="Winged helix' DNA-binding domain"/>
    <property type="match status" value="1"/>
</dbReference>